<feature type="compositionally biased region" description="Polar residues" evidence="1">
    <location>
        <begin position="1"/>
        <end position="19"/>
    </location>
</feature>
<evidence type="ECO:0000313" key="2">
    <source>
        <dbReference type="EMBL" id="GGU83257.1"/>
    </source>
</evidence>
<feature type="region of interest" description="Disordered" evidence="1">
    <location>
        <begin position="1"/>
        <end position="149"/>
    </location>
</feature>
<feature type="compositionally biased region" description="Basic and acidic residues" evidence="1">
    <location>
        <begin position="24"/>
        <end position="56"/>
    </location>
</feature>
<dbReference type="EMBL" id="BMRP01000023">
    <property type="protein sequence ID" value="GGU83257.1"/>
    <property type="molecule type" value="Genomic_DNA"/>
</dbReference>
<sequence length="149" mass="16269">MTGNRSSVNGNPSGTTSTYGRVPTNDDQRIQHDDRPHAVTPRREPITLRNRCRNDEEASQGRQGQAVARQAHEPVGHKATGLPQGKRSRGRHTSRSVGWSQGKPVARQAHEPVGRPVTRQAHKASTKESGSQYQGASTKAVARTHRNDA</sequence>
<comment type="caution">
    <text evidence="2">The sequence shown here is derived from an EMBL/GenBank/DDBJ whole genome shotgun (WGS) entry which is preliminary data.</text>
</comment>
<protein>
    <submittedName>
        <fullName evidence="2">Uncharacterized protein</fullName>
    </submittedName>
</protein>
<proteinExistence type="predicted"/>
<dbReference type="Proteomes" id="UP000654471">
    <property type="component" value="Unassembled WGS sequence"/>
</dbReference>
<evidence type="ECO:0000256" key="1">
    <source>
        <dbReference type="SAM" id="MobiDB-lite"/>
    </source>
</evidence>
<feature type="compositionally biased region" description="Low complexity" evidence="1">
    <location>
        <begin position="60"/>
        <end position="69"/>
    </location>
</feature>
<keyword evidence="3" id="KW-1185">Reference proteome</keyword>
<gene>
    <name evidence="2" type="ORF">GCM10010211_56550</name>
</gene>
<organism evidence="2 3">
    <name type="scientific">Streptomyces albospinus</name>
    <dbReference type="NCBI Taxonomy" id="285515"/>
    <lineage>
        <taxon>Bacteria</taxon>
        <taxon>Bacillati</taxon>
        <taxon>Actinomycetota</taxon>
        <taxon>Actinomycetes</taxon>
        <taxon>Kitasatosporales</taxon>
        <taxon>Streptomycetaceae</taxon>
        <taxon>Streptomyces</taxon>
    </lineage>
</organism>
<reference evidence="3" key="1">
    <citation type="journal article" date="2019" name="Int. J. Syst. Evol. Microbiol.">
        <title>The Global Catalogue of Microorganisms (GCM) 10K type strain sequencing project: providing services to taxonomists for standard genome sequencing and annotation.</title>
        <authorList>
            <consortium name="The Broad Institute Genomics Platform"/>
            <consortium name="The Broad Institute Genome Sequencing Center for Infectious Disease"/>
            <person name="Wu L."/>
            <person name="Ma J."/>
        </authorList>
    </citation>
    <scope>NUCLEOTIDE SEQUENCE [LARGE SCALE GENOMIC DNA]</scope>
    <source>
        <strain evidence="3">JCM 3399</strain>
    </source>
</reference>
<evidence type="ECO:0000313" key="3">
    <source>
        <dbReference type="Proteomes" id="UP000654471"/>
    </source>
</evidence>
<name>A0ABQ2VHG2_9ACTN</name>
<accession>A0ABQ2VHG2</accession>
<feature type="compositionally biased region" description="Polar residues" evidence="1">
    <location>
        <begin position="127"/>
        <end position="137"/>
    </location>
</feature>